<keyword evidence="3" id="KW-1185">Reference proteome</keyword>
<dbReference type="InterPro" id="IPR006047">
    <property type="entry name" value="GH13_cat_dom"/>
</dbReference>
<comment type="caution">
    <text evidence="2">The sequence shown here is derived from an EMBL/GenBank/DDBJ whole genome shotgun (WGS) entry which is preliminary data.</text>
</comment>
<protein>
    <submittedName>
        <fullName evidence="2">Alpha-amylase</fullName>
    </submittedName>
</protein>
<sequence length="460" mass="50571">MTVVYEINTAVWLTELGGVGLGEVPAQVWDAIAAPGIDAVWLMGVWERSPAGRTIALRNEDLVASFRAALPDLRDDDVFGSPYCVRDYVVDDRLGGPDGLAAARRALAARGVKLILDYVPNHVAPDHRWLTEHPEYLMPGDGIVVGDHGFALGRDPFFPPWPDVVQLDAFSPGLRSAAAETLTSIGAQCDGVRCDMAMLFLNDVFARTWNLPAPAEEFWPEVIGRVRADHPDMLFLAEAYWGTEPALLAQGFDHCYDKTLYDHLVHADPRAVRVHLGSAGTGTVRFLENHDEPRAAAVLPEGQERAAAIATATLPGVTLWHEGQFTGRRVHVPVFLSRRPDEPPSESLRGFYAGLLAAVDRRGEWQLLACEGWPDNPSAEQLLAWSWTASDVRQLVVVNYADAPAQGRVRPAWGDLAGTSWTLRERLSDTEYVRDGDTLTSDGLYVALPGWGFHWLTVSR</sequence>
<dbReference type="PANTHER" id="PTHR47786:SF2">
    <property type="entry name" value="GLYCOSYL HYDROLASE FAMILY 13 CATALYTIC DOMAIN-CONTAINING PROTEIN"/>
    <property type="match status" value="1"/>
</dbReference>
<dbReference type="SUPFAM" id="SSF51445">
    <property type="entry name" value="(Trans)glycosidases"/>
    <property type="match status" value="1"/>
</dbReference>
<dbReference type="PANTHER" id="PTHR47786">
    <property type="entry name" value="ALPHA-1,4-GLUCAN:MALTOSE-1-PHOSPHATE MALTOSYLTRANSFERASE"/>
    <property type="match status" value="1"/>
</dbReference>
<dbReference type="CDD" id="cd11347">
    <property type="entry name" value="AmyAc_1"/>
    <property type="match status" value="1"/>
</dbReference>
<dbReference type="EMBL" id="VIRS01000013">
    <property type="protein sequence ID" value="TQS43375.1"/>
    <property type="molecule type" value="Genomic_DNA"/>
</dbReference>
<dbReference type="OrthoDB" id="9802433at2"/>
<dbReference type="Proteomes" id="UP000317982">
    <property type="component" value="Unassembled WGS sequence"/>
</dbReference>
<dbReference type="InParanoid" id="A0A545ARR2"/>
<evidence type="ECO:0000259" key="1">
    <source>
        <dbReference type="SMART" id="SM00642"/>
    </source>
</evidence>
<evidence type="ECO:0000313" key="3">
    <source>
        <dbReference type="Proteomes" id="UP000317982"/>
    </source>
</evidence>
<gene>
    <name evidence="2" type="ORF">FL583_19270</name>
</gene>
<dbReference type="AlphaFoldDB" id="A0A545ARR2"/>
<reference evidence="2 3" key="1">
    <citation type="submission" date="2019-07" db="EMBL/GenBank/DDBJ databases">
        <title>Cryptosporangium phraense sp. nov., isolated from plant litter.</title>
        <authorList>
            <person name="Suriyachadkun C."/>
        </authorList>
    </citation>
    <scope>NUCLEOTIDE SEQUENCE [LARGE SCALE GENOMIC DNA]</scope>
    <source>
        <strain evidence="2 3">A-T 5661</strain>
    </source>
</reference>
<dbReference type="InterPro" id="IPR017853">
    <property type="entry name" value="GH"/>
</dbReference>
<dbReference type="SMART" id="SM00642">
    <property type="entry name" value="Aamy"/>
    <property type="match status" value="1"/>
</dbReference>
<feature type="domain" description="Glycosyl hydrolase family 13 catalytic" evidence="1">
    <location>
        <begin position="60"/>
        <end position="359"/>
    </location>
</feature>
<dbReference type="GO" id="GO:0005975">
    <property type="term" value="P:carbohydrate metabolic process"/>
    <property type="evidence" value="ECO:0007669"/>
    <property type="project" value="InterPro"/>
</dbReference>
<evidence type="ECO:0000313" key="2">
    <source>
        <dbReference type="EMBL" id="TQS43375.1"/>
    </source>
</evidence>
<dbReference type="Gene3D" id="3.20.20.80">
    <property type="entry name" value="Glycosidases"/>
    <property type="match status" value="1"/>
</dbReference>
<dbReference type="RefSeq" id="WP_142706073.1">
    <property type="nucleotide sequence ID" value="NZ_VIRS01000013.1"/>
</dbReference>
<name>A0A545ARR2_9ACTN</name>
<accession>A0A545ARR2</accession>
<proteinExistence type="predicted"/>
<organism evidence="2 3">
    <name type="scientific">Cryptosporangium phraense</name>
    <dbReference type="NCBI Taxonomy" id="2593070"/>
    <lineage>
        <taxon>Bacteria</taxon>
        <taxon>Bacillati</taxon>
        <taxon>Actinomycetota</taxon>
        <taxon>Actinomycetes</taxon>
        <taxon>Cryptosporangiales</taxon>
        <taxon>Cryptosporangiaceae</taxon>
        <taxon>Cryptosporangium</taxon>
    </lineage>
</organism>